<dbReference type="RefSeq" id="WP_171216642.1">
    <property type="nucleotide sequence ID" value="NZ_JABEPP010000001.1"/>
</dbReference>
<keyword evidence="1" id="KW-0812">Transmembrane</keyword>
<dbReference type="EMBL" id="JABEPP010000001">
    <property type="protein sequence ID" value="NNM71146.1"/>
    <property type="molecule type" value="Genomic_DNA"/>
</dbReference>
<dbReference type="AlphaFoldDB" id="A0A849HUG9"/>
<feature type="transmembrane region" description="Helical" evidence="1">
    <location>
        <begin position="26"/>
        <end position="47"/>
    </location>
</feature>
<keyword evidence="1" id="KW-1133">Transmembrane helix</keyword>
<dbReference type="SUPFAM" id="SSF81469">
    <property type="entry name" value="Bacterial aa3 type cytochrome c oxidase subunit IV"/>
    <property type="match status" value="1"/>
</dbReference>
<accession>A0A849HUG9</accession>
<evidence type="ECO:0000256" key="1">
    <source>
        <dbReference type="SAM" id="Phobius"/>
    </source>
</evidence>
<evidence type="ECO:0000313" key="4">
    <source>
        <dbReference type="Proteomes" id="UP000564885"/>
    </source>
</evidence>
<feature type="transmembrane region" description="Helical" evidence="1">
    <location>
        <begin position="54"/>
        <end position="73"/>
    </location>
</feature>
<organism evidence="3 4">
    <name type="scientific">Enterovirga aerilata</name>
    <dbReference type="NCBI Taxonomy" id="2730920"/>
    <lineage>
        <taxon>Bacteria</taxon>
        <taxon>Pseudomonadati</taxon>
        <taxon>Pseudomonadota</taxon>
        <taxon>Alphaproteobacteria</taxon>
        <taxon>Hyphomicrobiales</taxon>
        <taxon>Methylobacteriaceae</taxon>
        <taxon>Enterovirga</taxon>
    </lineage>
</organism>
<dbReference type="Proteomes" id="UP000564885">
    <property type="component" value="Unassembled WGS sequence"/>
</dbReference>
<name>A0A849HUG9_9HYPH</name>
<keyword evidence="1" id="KW-0472">Membrane</keyword>
<evidence type="ECO:0000259" key="2">
    <source>
        <dbReference type="Pfam" id="PF07835"/>
    </source>
</evidence>
<reference evidence="3 4" key="1">
    <citation type="submission" date="2020-04" db="EMBL/GenBank/DDBJ databases">
        <title>Enterovirga sp. isolate from soil.</title>
        <authorList>
            <person name="Chea S."/>
            <person name="Kim D.-U."/>
        </authorList>
    </citation>
    <scope>NUCLEOTIDE SEQUENCE [LARGE SCALE GENOMIC DNA]</scope>
    <source>
        <strain evidence="3 4">DB1703</strain>
    </source>
</reference>
<dbReference type="InterPro" id="IPR036596">
    <property type="entry name" value="Cyt-C_aa3_sf"/>
</dbReference>
<feature type="domain" description="Cytochrome c oxidase subunit IV bacterial aa3 type" evidence="2">
    <location>
        <begin position="15"/>
        <end position="47"/>
    </location>
</feature>
<protein>
    <submittedName>
        <fullName evidence="3">Aa3-type cytochrome c oxidase subunit IV</fullName>
    </submittedName>
</protein>
<dbReference type="InterPro" id="IPR012422">
    <property type="entry name" value="Cyt_c_oxidase_su4_bac-aa3"/>
</dbReference>
<proteinExistence type="predicted"/>
<dbReference type="Gene3D" id="1.20.5.160">
    <property type="entry name" value="Bacterial aa3 type cytochrome c oxidase subunit IV"/>
    <property type="match status" value="1"/>
</dbReference>
<comment type="caution">
    <text evidence="3">The sequence shown here is derived from an EMBL/GenBank/DDBJ whole genome shotgun (WGS) entry which is preliminary data.</text>
</comment>
<keyword evidence="4" id="KW-1185">Reference proteome</keyword>
<sequence length="96" mass="10026">MAETGNAERLYSPDMDARAHEATYNAFTHFTAVGTVFAASIVTALAVGGVKGGWVSAIVMIVLAHVAAAVGLFSTSLSWRPGAVVMAILLLMLLLY</sequence>
<feature type="transmembrane region" description="Helical" evidence="1">
    <location>
        <begin position="79"/>
        <end position="95"/>
    </location>
</feature>
<evidence type="ECO:0000313" key="3">
    <source>
        <dbReference type="EMBL" id="NNM71146.1"/>
    </source>
</evidence>
<dbReference type="Pfam" id="PF07835">
    <property type="entry name" value="COX4_pro_2"/>
    <property type="match status" value="1"/>
</dbReference>
<gene>
    <name evidence="3" type="ORF">HJG44_01900</name>
</gene>